<comment type="similarity">
    <text evidence="2 12">Belongs to the cytochrome P450 family.</text>
</comment>
<evidence type="ECO:0000256" key="2">
    <source>
        <dbReference type="ARBA" id="ARBA00010617"/>
    </source>
</evidence>
<evidence type="ECO:0000256" key="13">
    <source>
        <dbReference type="SAM" id="Phobius"/>
    </source>
</evidence>
<evidence type="ECO:0000256" key="10">
    <source>
        <dbReference type="ARBA" id="ARBA00023136"/>
    </source>
</evidence>
<evidence type="ECO:0000256" key="11">
    <source>
        <dbReference type="PIRSR" id="PIRSR602401-1"/>
    </source>
</evidence>
<dbReference type="PROSITE" id="PS00086">
    <property type="entry name" value="CYTOCHROME_P450"/>
    <property type="match status" value="1"/>
</dbReference>
<dbReference type="CDD" id="cd20642">
    <property type="entry name" value="CYP72"/>
    <property type="match status" value="1"/>
</dbReference>
<dbReference type="GO" id="GO:0009820">
    <property type="term" value="P:alkaloid metabolic process"/>
    <property type="evidence" value="ECO:0007669"/>
    <property type="project" value="UniProtKB-ARBA"/>
</dbReference>
<evidence type="ECO:0000313" key="14">
    <source>
        <dbReference type="Proteomes" id="UP000189701"/>
    </source>
</evidence>
<dbReference type="PANTHER" id="PTHR24282:SF250">
    <property type="entry name" value="CYTOCHROME P450 CYP72A219-LIKE"/>
    <property type="match status" value="1"/>
</dbReference>
<comment type="subcellular location">
    <subcellularLocation>
        <location evidence="1">Membrane</location>
    </subcellularLocation>
</comment>
<evidence type="ECO:0000256" key="1">
    <source>
        <dbReference type="ARBA" id="ARBA00004370"/>
    </source>
</evidence>
<dbReference type="PANTHER" id="PTHR24282">
    <property type="entry name" value="CYTOCHROME P450 FAMILY MEMBER"/>
    <property type="match status" value="1"/>
</dbReference>
<dbReference type="InterPro" id="IPR017972">
    <property type="entry name" value="Cyt_P450_CS"/>
</dbReference>
<dbReference type="eggNOG" id="KOG0157">
    <property type="taxonomic scope" value="Eukaryota"/>
</dbReference>
<dbReference type="PRINTS" id="PR00385">
    <property type="entry name" value="P450"/>
</dbReference>
<keyword evidence="7 12" id="KW-0560">Oxidoreductase</keyword>
<dbReference type="FunFam" id="1.10.630.10:FF:000029">
    <property type="entry name" value="Cytochrome P450 734A1"/>
    <property type="match status" value="1"/>
</dbReference>
<keyword evidence="14" id="KW-1185">Reference proteome</keyword>
<evidence type="ECO:0000313" key="15">
    <source>
        <dbReference type="RefSeq" id="XP_009797437.1"/>
    </source>
</evidence>
<proteinExistence type="inferred from homology"/>
<evidence type="ECO:0000256" key="5">
    <source>
        <dbReference type="ARBA" id="ARBA00022723"/>
    </source>
</evidence>
<dbReference type="AlphaFoldDB" id="A0A1U7XZP2"/>
<keyword evidence="4 13" id="KW-0812">Transmembrane</keyword>
<keyword evidence="6 13" id="KW-1133">Transmembrane helix</keyword>
<evidence type="ECO:0000256" key="7">
    <source>
        <dbReference type="ARBA" id="ARBA00023002"/>
    </source>
</evidence>
<keyword evidence="10 13" id="KW-0472">Membrane</keyword>
<keyword evidence="3 11" id="KW-0349">Heme</keyword>
<dbReference type="Pfam" id="PF00067">
    <property type="entry name" value="p450"/>
    <property type="match status" value="1"/>
</dbReference>
<dbReference type="GO" id="GO:0005506">
    <property type="term" value="F:iron ion binding"/>
    <property type="evidence" value="ECO:0007669"/>
    <property type="project" value="InterPro"/>
</dbReference>
<reference evidence="15" key="2">
    <citation type="submission" date="2025-08" db="UniProtKB">
        <authorList>
            <consortium name="RefSeq"/>
        </authorList>
    </citation>
    <scope>IDENTIFICATION</scope>
    <source>
        <tissue evidence="15">Leaf</tissue>
    </source>
</reference>
<evidence type="ECO:0000256" key="6">
    <source>
        <dbReference type="ARBA" id="ARBA00022989"/>
    </source>
</evidence>
<gene>
    <name evidence="15" type="primary">LOC104243873</name>
</gene>
<dbReference type="Proteomes" id="UP000189701">
    <property type="component" value="Unplaced"/>
</dbReference>
<evidence type="ECO:0000256" key="4">
    <source>
        <dbReference type="ARBA" id="ARBA00022692"/>
    </source>
</evidence>
<dbReference type="InterPro" id="IPR002401">
    <property type="entry name" value="Cyt_P450_E_grp-I"/>
</dbReference>
<dbReference type="STRING" id="4096.A0A1U7XZP2"/>
<keyword evidence="9 12" id="KW-0503">Monooxygenase</keyword>
<reference evidence="14" key="1">
    <citation type="journal article" date="2013" name="Genome Biol.">
        <title>Reference genomes and transcriptomes of Nicotiana sylvestris and Nicotiana tomentosiformis.</title>
        <authorList>
            <person name="Sierro N."/>
            <person name="Battey J.N."/>
            <person name="Ouadi S."/>
            <person name="Bovet L."/>
            <person name="Goepfert S."/>
            <person name="Bakaher N."/>
            <person name="Peitsch M.C."/>
            <person name="Ivanov N.V."/>
        </authorList>
    </citation>
    <scope>NUCLEOTIDE SEQUENCE [LARGE SCALE GENOMIC DNA]</scope>
</reference>
<dbReference type="GO" id="GO:0020037">
    <property type="term" value="F:heme binding"/>
    <property type="evidence" value="ECO:0007669"/>
    <property type="project" value="InterPro"/>
</dbReference>
<dbReference type="GeneID" id="104243873"/>
<dbReference type="Gene3D" id="1.10.630.10">
    <property type="entry name" value="Cytochrome P450"/>
    <property type="match status" value="1"/>
</dbReference>
<name>A0A1U7XZP2_NICSY</name>
<dbReference type="OrthoDB" id="1470350at2759"/>
<accession>A0A1U7XZP2</accession>
<dbReference type="InterPro" id="IPR001128">
    <property type="entry name" value="Cyt_P450"/>
</dbReference>
<dbReference type="SUPFAM" id="SSF48264">
    <property type="entry name" value="Cytochrome P450"/>
    <property type="match status" value="1"/>
</dbReference>
<dbReference type="GO" id="GO:0004497">
    <property type="term" value="F:monooxygenase activity"/>
    <property type="evidence" value="ECO:0007669"/>
    <property type="project" value="UniProtKB-KW"/>
</dbReference>
<dbReference type="GO" id="GO:0016020">
    <property type="term" value="C:membrane"/>
    <property type="evidence" value="ECO:0007669"/>
    <property type="project" value="UniProtKB-SubCell"/>
</dbReference>
<keyword evidence="5 11" id="KW-0479">Metal-binding</keyword>
<protein>
    <submittedName>
        <fullName evidence="15">Cytochrome P450 CYP72A219-like</fullName>
    </submittedName>
</protein>
<dbReference type="GO" id="GO:0009753">
    <property type="term" value="P:response to jasmonic acid"/>
    <property type="evidence" value="ECO:0007669"/>
    <property type="project" value="UniProtKB-ARBA"/>
</dbReference>
<feature type="binding site" description="axial binding residue" evidence="11">
    <location>
        <position position="463"/>
    </location>
    <ligand>
        <name>heme</name>
        <dbReference type="ChEBI" id="CHEBI:30413"/>
    </ligand>
    <ligandPart>
        <name>Fe</name>
        <dbReference type="ChEBI" id="CHEBI:18248"/>
    </ligandPart>
</feature>
<keyword evidence="8 11" id="KW-0408">Iron</keyword>
<dbReference type="InterPro" id="IPR036396">
    <property type="entry name" value="Cyt_P450_sf"/>
</dbReference>
<evidence type="ECO:0000256" key="9">
    <source>
        <dbReference type="ARBA" id="ARBA00023033"/>
    </source>
</evidence>
<dbReference type="GO" id="GO:0016705">
    <property type="term" value="F:oxidoreductase activity, acting on paired donors, with incorporation or reduction of molecular oxygen"/>
    <property type="evidence" value="ECO:0007669"/>
    <property type="project" value="InterPro"/>
</dbReference>
<dbReference type="InterPro" id="IPR050665">
    <property type="entry name" value="Cytochrome_P450_Monooxygen"/>
</dbReference>
<evidence type="ECO:0000256" key="3">
    <source>
        <dbReference type="ARBA" id="ARBA00022617"/>
    </source>
</evidence>
<sequence length="515" mass="59841">MKIVAILFSAIVINALVIWGWKMVNWVWLRPRKLEKCFRKQGMNGHPYRTLYGDTKEMAELTKEAMLKPIKLTDDILPRIFPFYHHTLNKYGNHCYAWIGPEPRIFVMEPELIKEIVTNNTIFKKPKPAPLVQLLVSGISSYEDEKWAKHRKIINTAFYAEKLKCMLPAMHTSCEDMINKWEILLSENKSYELDVHPYFEDLTSDVISRTAFGSSYAEGTRIFHLQKELAELTRQAFQSVYIPGWRYLPTRTNRRMKAIDNELRDILRKIVSKRERAMKVGEASDEEDLLGILLKSNLKEIQEGGRKFGMTTDEVIEECKIFYFAGQESSSNLLIWTMVLLSMHQNWQARAREEVQQVFQNNKPDFEGLSRLKIVTMILNEVLRLYPPAPYFVRKAYKETKLGNMSIPPEVILVIPTIFVHHNPELWGDDVKEFKPERFAEGIATATKNRLCFLPFSWGPRICIGNNFAIMETKIALAMILQRFAFQLSPSYTHAPTYVVTLRPQCGAHLILQKL</sequence>
<organism evidence="14 15">
    <name type="scientific">Nicotiana sylvestris</name>
    <name type="common">Wood tobacco</name>
    <name type="synonym">South American tobacco</name>
    <dbReference type="NCBI Taxonomy" id="4096"/>
    <lineage>
        <taxon>Eukaryota</taxon>
        <taxon>Viridiplantae</taxon>
        <taxon>Streptophyta</taxon>
        <taxon>Embryophyta</taxon>
        <taxon>Tracheophyta</taxon>
        <taxon>Spermatophyta</taxon>
        <taxon>Magnoliopsida</taxon>
        <taxon>eudicotyledons</taxon>
        <taxon>Gunneridae</taxon>
        <taxon>Pentapetalae</taxon>
        <taxon>asterids</taxon>
        <taxon>lamiids</taxon>
        <taxon>Solanales</taxon>
        <taxon>Solanaceae</taxon>
        <taxon>Nicotianoideae</taxon>
        <taxon>Nicotianeae</taxon>
        <taxon>Nicotiana</taxon>
    </lineage>
</organism>
<evidence type="ECO:0000256" key="8">
    <source>
        <dbReference type="ARBA" id="ARBA00023004"/>
    </source>
</evidence>
<dbReference type="KEGG" id="nsy:104243873"/>
<feature type="transmembrane region" description="Helical" evidence="13">
    <location>
        <begin position="6"/>
        <end position="29"/>
    </location>
</feature>
<dbReference type="RefSeq" id="XP_009797437.1">
    <property type="nucleotide sequence ID" value="XM_009799135.1"/>
</dbReference>
<evidence type="ECO:0000256" key="12">
    <source>
        <dbReference type="RuleBase" id="RU000461"/>
    </source>
</evidence>
<comment type="cofactor">
    <cofactor evidence="11">
        <name>heme</name>
        <dbReference type="ChEBI" id="CHEBI:30413"/>
    </cofactor>
</comment>
<dbReference type="PRINTS" id="PR00463">
    <property type="entry name" value="EP450I"/>
</dbReference>